<name>A0A5N6F7X0_9EURO</name>
<keyword evidence="1" id="KW-0479">Metal-binding</keyword>
<accession>A0A5N6F7X0</accession>
<dbReference type="InterPro" id="IPR036236">
    <property type="entry name" value="Znf_C2H2_sf"/>
</dbReference>
<evidence type="ECO:0000256" key="1">
    <source>
        <dbReference type="PROSITE-ProRule" id="PRU00042"/>
    </source>
</evidence>
<dbReference type="PROSITE" id="PS50157">
    <property type="entry name" value="ZINC_FINGER_C2H2_2"/>
    <property type="match status" value="1"/>
</dbReference>
<dbReference type="AlphaFoldDB" id="A0A5N6F7X0"/>
<keyword evidence="1" id="KW-0862">Zinc</keyword>
<protein>
    <recommendedName>
        <fullName evidence="2">C2H2-type domain-containing protein</fullName>
    </recommendedName>
</protein>
<evidence type="ECO:0000313" key="4">
    <source>
        <dbReference type="Proteomes" id="UP000326799"/>
    </source>
</evidence>
<evidence type="ECO:0000313" key="3">
    <source>
        <dbReference type="EMBL" id="KAB8225709.1"/>
    </source>
</evidence>
<reference evidence="3 4" key="1">
    <citation type="submission" date="2019-04" db="EMBL/GenBank/DDBJ databases">
        <title>Fungal friends and foes A comparative genomics study of 23 Aspergillus species from section Flavi.</title>
        <authorList>
            <consortium name="DOE Joint Genome Institute"/>
            <person name="Kjaerbolling I."/>
            <person name="Vesth T.C."/>
            <person name="Frisvad J.C."/>
            <person name="Nybo J.L."/>
            <person name="Theobald S."/>
            <person name="Kildgaard S."/>
            <person name="Petersen T.I."/>
            <person name="Kuo A."/>
            <person name="Sato A."/>
            <person name="Lyhne E.K."/>
            <person name="Kogle M.E."/>
            <person name="Wiebenga A."/>
            <person name="Kun R.S."/>
            <person name="Lubbers R.J."/>
            <person name="Makela M.R."/>
            <person name="Barry K."/>
            <person name="Chovatia M."/>
            <person name="Clum A."/>
            <person name="Daum C."/>
            <person name="Haridas S."/>
            <person name="He G."/>
            <person name="LaButti K."/>
            <person name="Lipzen A."/>
            <person name="Mondo S."/>
            <person name="Pangilinan J."/>
            <person name="Riley R."/>
            <person name="Salamov A."/>
            <person name="Simmons B.A."/>
            <person name="Magnuson J.K."/>
            <person name="Henrissat B."/>
            <person name="Mortensen U.H."/>
            <person name="Larsen T.O."/>
            <person name="De vries R.P."/>
            <person name="Grigoriev I.V."/>
            <person name="Machida M."/>
            <person name="Baker S.E."/>
            <person name="Andersen M.R."/>
        </authorList>
    </citation>
    <scope>NUCLEOTIDE SEQUENCE [LARGE SCALE GENOMIC DNA]</scope>
    <source>
        <strain evidence="3 4">CBS 126849</strain>
    </source>
</reference>
<evidence type="ECO:0000259" key="2">
    <source>
        <dbReference type="PROSITE" id="PS50157"/>
    </source>
</evidence>
<keyword evidence="4" id="KW-1185">Reference proteome</keyword>
<dbReference type="GO" id="GO:0008270">
    <property type="term" value="F:zinc ion binding"/>
    <property type="evidence" value="ECO:0007669"/>
    <property type="project" value="UniProtKB-KW"/>
</dbReference>
<dbReference type="SUPFAM" id="SSF57667">
    <property type="entry name" value="beta-beta-alpha zinc fingers"/>
    <property type="match status" value="1"/>
</dbReference>
<dbReference type="SMART" id="SM00355">
    <property type="entry name" value="ZnF_C2H2"/>
    <property type="match status" value="2"/>
</dbReference>
<proteinExistence type="predicted"/>
<sequence>MFSRGQREMLLTNMADAPNTSTALPLHAAPFDIPSHNIAPCPGCENIGPLKGDFNMDPLSLSPECIPLTLFNSYPQLPFKNSLDERITNPGPATQGEPEVGLDMHLPTTSQLSEVVGGPRNHTAIHNQNCVNLGLNSTRWNTAFEDNTALDHQYGNLVRNLMVAPTIPPVQFQSRVGQHNVHTNVNQSTKDARPILRCRWEGCTSRRHFNREADLVRHIKTLHIAPRSYKCVVGDCSKTYNRGDNLKEHMLKVHQIPHDA</sequence>
<keyword evidence="1" id="KW-0863">Zinc-finger</keyword>
<organism evidence="3 4">
    <name type="scientific">Aspergillus novoparasiticus</name>
    <dbReference type="NCBI Taxonomy" id="986946"/>
    <lineage>
        <taxon>Eukaryota</taxon>
        <taxon>Fungi</taxon>
        <taxon>Dikarya</taxon>
        <taxon>Ascomycota</taxon>
        <taxon>Pezizomycotina</taxon>
        <taxon>Eurotiomycetes</taxon>
        <taxon>Eurotiomycetidae</taxon>
        <taxon>Eurotiales</taxon>
        <taxon>Aspergillaceae</taxon>
        <taxon>Aspergillus</taxon>
        <taxon>Aspergillus subgen. Circumdati</taxon>
    </lineage>
</organism>
<dbReference type="InterPro" id="IPR013087">
    <property type="entry name" value="Znf_C2H2_type"/>
</dbReference>
<dbReference type="Gene3D" id="3.30.160.60">
    <property type="entry name" value="Classic Zinc Finger"/>
    <property type="match status" value="2"/>
</dbReference>
<gene>
    <name evidence="3" type="ORF">BDV33DRAFT_77525</name>
</gene>
<dbReference type="EMBL" id="ML733393">
    <property type="protein sequence ID" value="KAB8225709.1"/>
    <property type="molecule type" value="Genomic_DNA"/>
</dbReference>
<dbReference type="PROSITE" id="PS00028">
    <property type="entry name" value="ZINC_FINGER_C2H2_1"/>
    <property type="match status" value="1"/>
</dbReference>
<feature type="domain" description="C2H2-type" evidence="2">
    <location>
        <begin position="229"/>
        <end position="254"/>
    </location>
</feature>
<dbReference type="Proteomes" id="UP000326799">
    <property type="component" value="Unassembled WGS sequence"/>
</dbReference>